<dbReference type="OrthoDB" id="4825028at2"/>
<proteinExistence type="predicted"/>
<evidence type="ECO:0000313" key="1">
    <source>
        <dbReference type="EMBL" id="RMI13959.1"/>
    </source>
</evidence>
<name>A0A3M2JJW4_9CELL</name>
<dbReference type="Proteomes" id="UP000269289">
    <property type="component" value="Unassembled WGS sequence"/>
</dbReference>
<reference evidence="1 2" key="1">
    <citation type="submission" date="2018-10" db="EMBL/GenBank/DDBJ databases">
        <title>Isolation, diversity and antifungal activity of actinobacteria from wheat.</title>
        <authorList>
            <person name="Han C."/>
        </authorList>
    </citation>
    <scope>NUCLEOTIDE SEQUENCE [LARGE SCALE GENOMIC DNA]</scope>
    <source>
        <strain evidence="1 2">NEAU-YY56</strain>
    </source>
</reference>
<comment type="caution">
    <text evidence="1">The sequence shown here is derived from an EMBL/GenBank/DDBJ whole genome shotgun (WGS) entry which is preliminary data.</text>
</comment>
<keyword evidence="2" id="KW-1185">Reference proteome</keyword>
<dbReference type="RefSeq" id="WP_122147855.1">
    <property type="nucleotide sequence ID" value="NZ_RFFI01000007.1"/>
</dbReference>
<protein>
    <submittedName>
        <fullName evidence="1">Uncharacterized protein</fullName>
    </submittedName>
</protein>
<gene>
    <name evidence="1" type="ORF">EBM89_02370</name>
</gene>
<sequence length="145" mass="15518">MHPDLRVLAPHGFAGRTALGFHPRDGRPVACWVVHPTSADAGALARLDHFSAALGLGPHTGERLAEISDYRASLTAAGGWATLWVGDETELVAEHDDDWLDALLDRGWAMVVVGYTVDLARADNRTVMAYLTSGQDAYVGVVRAA</sequence>
<evidence type="ECO:0000313" key="2">
    <source>
        <dbReference type="Proteomes" id="UP000269289"/>
    </source>
</evidence>
<dbReference type="EMBL" id="RFFI01000007">
    <property type="protein sequence ID" value="RMI13959.1"/>
    <property type="molecule type" value="Genomic_DNA"/>
</dbReference>
<organism evidence="1 2">
    <name type="scientific">Cellulomonas triticagri</name>
    <dbReference type="NCBI Taxonomy" id="2483352"/>
    <lineage>
        <taxon>Bacteria</taxon>
        <taxon>Bacillati</taxon>
        <taxon>Actinomycetota</taxon>
        <taxon>Actinomycetes</taxon>
        <taxon>Micrococcales</taxon>
        <taxon>Cellulomonadaceae</taxon>
        <taxon>Cellulomonas</taxon>
    </lineage>
</organism>
<dbReference type="AlphaFoldDB" id="A0A3M2JJW4"/>
<accession>A0A3M2JJW4</accession>